<feature type="transmembrane region" description="Helical" evidence="1">
    <location>
        <begin position="13"/>
        <end position="39"/>
    </location>
</feature>
<dbReference type="Proteomes" id="UP000242616">
    <property type="component" value="Unassembled WGS sequence"/>
</dbReference>
<gene>
    <name evidence="2" type="ORF">XJ44_04755</name>
</gene>
<evidence type="ECO:0000313" key="3">
    <source>
        <dbReference type="Proteomes" id="UP000242616"/>
    </source>
</evidence>
<organism evidence="2 3">
    <name type="scientific">Thermosipho affectus</name>
    <dbReference type="NCBI Taxonomy" id="660294"/>
    <lineage>
        <taxon>Bacteria</taxon>
        <taxon>Thermotogati</taxon>
        <taxon>Thermotogota</taxon>
        <taxon>Thermotogae</taxon>
        <taxon>Thermotogales</taxon>
        <taxon>Fervidobacteriaceae</taxon>
        <taxon>Thermosipho</taxon>
    </lineage>
</organism>
<evidence type="ECO:0000313" key="2">
    <source>
        <dbReference type="EMBL" id="ONN27105.1"/>
    </source>
</evidence>
<reference evidence="2 3" key="1">
    <citation type="submission" date="2015-06" db="EMBL/GenBank/DDBJ databases">
        <title>Genome sequencing of Thermotogales isolates from hydrothermal vents.</title>
        <authorList>
            <person name="Haverkamp T.H."/>
            <person name="Kublanov I.V."/>
            <person name="Nesbo C.L."/>
        </authorList>
    </citation>
    <scope>NUCLEOTIDE SEQUENCE [LARGE SCALE GENOMIC DNA]</scope>
    <source>
        <strain evidence="3">ik275mar</strain>
    </source>
</reference>
<keyword evidence="3" id="KW-1185">Reference proteome</keyword>
<feature type="transmembrane region" description="Helical" evidence="1">
    <location>
        <begin position="88"/>
        <end position="107"/>
    </location>
</feature>
<dbReference type="EMBL" id="LBFC01000018">
    <property type="protein sequence ID" value="ONN27105.1"/>
    <property type="molecule type" value="Genomic_DNA"/>
</dbReference>
<sequence>MIKIRKILSFFEIVLLFIITFMISINRWFSIFYLLPIFFELYKDMFSKEVDEFERLVRYKTSNIVLYIVICMSVTFLLLGLFPTRDIYYFYILFPLLLRSLLYIGYFYRRKRVIKVTGYTLFIMLSIFILLSHGFTKESLFECVVPLLILISTWVSIYYRLVGGVMFFGYFLVFSFYIFRGTLNVGKVLVYSLLGTVLLFLSVQSVRKEEKI</sequence>
<protein>
    <submittedName>
        <fullName evidence="2">Uncharacterized protein</fullName>
    </submittedName>
</protein>
<evidence type="ECO:0000256" key="1">
    <source>
        <dbReference type="SAM" id="Phobius"/>
    </source>
</evidence>
<name>A0ABX3IH01_9BACT</name>
<accession>A0ABX3IH01</accession>
<keyword evidence="1" id="KW-0812">Transmembrane</keyword>
<feature type="transmembrane region" description="Helical" evidence="1">
    <location>
        <begin position="156"/>
        <end position="179"/>
    </location>
</feature>
<feature type="transmembrane region" description="Helical" evidence="1">
    <location>
        <begin position="119"/>
        <end position="136"/>
    </location>
</feature>
<proteinExistence type="predicted"/>
<keyword evidence="1" id="KW-0472">Membrane</keyword>
<comment type="caution">
    <text evidence="2">The sequence shown here is derived from an EMBL/GenBank/DDBJ whole genome shotgun (WGS) entry which is preliminary data.</text>
</comment>
<feature type="transmembrane region" description="Helical" evidence="1">
    <location>
        <begin position="64"/>
        <end position="82"/>
    </location>
</feature>
<keyword evidence="1" id="KW-1133">Transmembrane helix</keyword>
<feature type="transmembrane region" description="Helical" evidence="1">
    <location>
        <begin position="188"/>
        <end position="206"/>
    </location>
</feature>